<dbReference type="EMBL" id="JAUFQS010000026">
    <property type="protein sequence ID" value="MDN3689440.1"/>
    <property type="molecule type" value="Genomic_DNA"/>
</dbReference>
<dbReference type="InterPro" id="IPR015985">
    <property type="entry name" value="TehB-like_dom"/>
</dbReference>
<keyword evidence="3" id="KW-1185">Reference proteome</keyword>
<comment type="caution">
    <text evidence="2">The sequence shown here is derived from an EMBL/GenBank/DDBJ whole genome shotgun (WGS) entry which is preliminary data.</text>
</comment>
<keyword evidence="2" id="KW-0808">Transferase</keyword>
<evidence type="ECO:0000259" key="1">
    <source>
        <dbReference type="Pfam" id="PF03848"/>
    </source>
</evidence>
<dbReference type="InterPro" id="IPR029063">
    <property type="entry name" value="SAM-dependent_MTases_sf"/>
</dbReference>
<keyword evidence="2" id="KW-0489">Methyltransferase</keyword>
<dbReference type="SUPFAM" id="SSF53335">
    <property type="entry name" value="S-adenosyl-L-methionine-dependent methyltransferases"/>
    <property type="match status" value="1"/>
</dbReference>
<name>A0ABT8C9G1_9BACT</name>
<dbReference type="GO" id="GO:0008168">
    <property type="term" value="F:methyltransferase activity"/>
    <property type="evidence" value="ECO:0007669"/>
    <property type="project" value="UniProtKB-KW"/>
</dbReference>
<dbReference type="Proteomes" id="UP001236663">
    <property type="component" value="Unassembled WGS sequence"/>
</dbReference>
<dbReference type="Gene3D" id="3.40.50.150">
    <property type="entry name" value="Vaccinia Virus protein VP39"/>
    <property type="match status" value="1"/>
</dbReference>
<dbReference type="Pfam" id="PF03848">
    <property type="entry name" value="TehB"/>
    <property type="match status" value="1"/>
</dbReference>
<evidence type="ECO:0000313" key="3">
    <source>
        <dbReference type="Proteomes" id="UP001236663"/>
    </source>
</evidence>
<organism evidence="2 3">
    <name type="scientific">Cyclobacterium jeungdonense</name>
    <dbReference type="NCBI Taxonomy" id="708087"/>
    <lineage>
        <taxon>Bacteria</taxon>
        <taxon>Pseudomonadati</taxon>
        <taxon>Bacteroidota</taxon>
        <taxon>Cytophagia</taxon>
        <taxon>Cytophagales</taxon>
        <taxon>Cyclobacteriaceae</taxon>
        <taxon>Cyclobacterium</taxon>
    </lineage>
</organism>
<dbReference type="CDD" id="cd02440">
    <property type="entry name" value="AdoMet_MTases"/>
    <property type="match status" value="1"/>
</dbReference>
<accession>A0ABT8C9G1</accession>
<evidence type="ECO:0000313" key="2">
    <source>
        <dbReference type="EMBL" id="MDN3689440.1"/>
    </source>
</evidence>
<reference evidence="3" key="1">
    <citation type="journal article" date="2019" name="Int. J. Syst. Evol. Microbiol.">
        <title>The Global Catalogue of Microorganisms (GCM) 10K type strain sequencing project: providing services to taxonomists for standard genome sequencing and annotation.</title>
        <authorList>
            <consortium name="The Broad Institute Genomics Platform"/>
            <consortium name="The Broad Institute Genome Sequencing Center for Infectious Disease"/>
            <person name="Wu L."/>
            <person name="Ma J."/>
        </authorList>
    </citation>
    <scope>NUCLEOTIDE SEQUENCE [LARGE SCALE GENOMIC DNA]</scope>
    <source>
        <strain evidence="3">CECT 7706</strain>
    </source>
</reference>
<proteinExistence type="predicted"/>
<protein>
    <submittedName>
        <fullName evidence="2">Methyltransferase domain-containing protein</fullName>
    </submittedName>
</protein>
<sequence>MTIAYDRYYLTKSLFGEPFPELIQFFTRFPTRGQVLDLGCGQGRDSIALARLGYSVTGIDHSEVGIDQMNRISKSEKLNLKGQVGNVYAYDIVDRLEK</sequence>
<feature type="domain" description="Tellurite resistance methyltransferase TehB-like" evidence="1">
    <location>
        <begin position="31"/>
        <end position="92"/>
    </location>
</feature>
<gene>
    <name evidence="2" type="ORF">QWZ15_16520</name>
</gene>
<dbReference type="GO" id="GO:0032259">
    <property type="term" value="P:methylation"/>
    <property type="evidence" value="ECO:0007669"/>
    <property type="project" value="UniProtKB-KW"/>
</dbReference>
<dbReference type="RefSeq" id="WP_240459355.1">
    <property type="nucleotide sequence ID" value="NZ_JAUFQS010000026.1"/>
</dbReference>